<feature type="region of interest" description="Disordered" evidence="1">
    <location>
        <begin position="270"/>
        <end position="314"/>
    </location>
</feature>
<feature type="compositionally biased region" description="Low complexity" evidence="1">
    <location>
        <begin position="289"/>
        <end position="300"/>
    </location>
</feature>
<reference evidence="4" key="1">
    <citation type="journal article" date="2019" name="Int. J. Syst. Evol. Microbiol.">
        <title>The Global Catalogue of Microorganisms (GCM) 10K type strain sequencing project: providing services to taxonomists for standard genome sequencing and annotation.</title>
        <authorList>
            <consortium name="The Broad Institute Genomics Platform"/>
            <consortium name="The Broad Institute Genome Sequencing Center for Infectious Disease"/>
            <person name="Wu L."/>
            <person name="Ma J."/>
        </authorList>
    </citation>
    <scope>NUCLEOTIDE SEQUENCE [LARGE SCALE GENOMIC DNA]</scope>
    <source>
        <strain evidence="4">CGMCC 4.7304</strain>
    </source>
</reference>
<feature type="compositionally biased region" description="Low complexity" evidence="1">
    <location>
        <begin position="270"/>
        <end position="281"/>
    </location>
</feature>
<evidence type="ECO:0008006" key="5">
    <source>
        <dbReference type="Google" id="ProtNLM"/>
    </source>
</evidence>
<dbReference type="Proteomes" id="UP001595858">
    <property type="component" value="Unassembled WGS sequence"/>
</dbReference>
<keyword evidence="4" id="KW-1185">Reference proteome</keyword>
<evidence type="ECO:0000313" key="3">
    <source>
        <dbReference type="EMBL" id="MFC4869364.1"/>
    </source>
</evidence>
<feature type="transmembrane region" description="Helical" evidence="2">
    <location>
        <begin position="195"/>
        <end position="215"/>
    </location>
</feature>
<gene>
    <name evidence="3" type="ORF">ACFPCZ_22240</name>
</gene>
<evidence type="ECO:0000313" key="4">
    <source>
        <dbReference type="Proteomes" id="UP001595858"/>
    </source>
</evidence>
<sequence length="363" mass="38829">MTHQQQDTEDAPLASPDAPRDLAAQLGTQRAVEEARRYHRRATRLDRALHRIGLADVREQAATAARQRRERRRDAREQVELSELYRRADVSGARARTAARIQQSAEVRALRISRVRAVAVKAGLPVLAAFAAWSTAGVHRGVTTMLHLPEGSPGWWAAWGVEPALISIVALVILGRAWLRSAGGDVDWRATAAEWSALSASILLNLAGAGLAMTWTVVPDLVAHSIGPAGCAATAWLIATFDSYVRAATPFQGEGVQTLEQLGIARPRAQEAPTAAQVQAPAAPPAPAAPAVEPAKTAAPAREKAGTVTPMRPRLDDDALLAKAREVYEPGMPVGEFRKALGVGMGKAHPLHVRLRGEQEKTG</sequence>
<keyword evidence="2" id="KW-0812">Transmembrane</keyword>
<comment type="caution">
    <text evidence="3">The sequence shown here is derived from an EMBL/GenBank/DDBJ whole genome shotgun (WGS) entry which is preliminary data.</text>
</comment>
<feature type="region of interest" description="Disordered" evidence="1">
    <location>
        <begin position="1"/>
        <end position="23"/>
    </location>
</feature>
<feature type="transmembrane region" description="Helical" evidence="2">
    <location>
        <begin position="118"/>
        <end position="136"/>
    </location>
</feature>
<proteinExistence type="predicted"/>
<feature type="transmembrane region" description="Helical" evidence="2">
    <location>
        <begin position="156"/>
        <end position="174"/>
    </location>
</feature>
<organism evidence="3 4">
    <name type="scientific">Streptomonospora arabica</name>
    <dbReference type="NCBI Taxonomy" id="412417"/>
    <lineage>
        <taxon>Bacteria</taxon>
        <taxon>Bacillati</taxon>
        <taxon>Actinomycetota</taxon>
        <taxon>Actinomycetes</taxon>
        <taxon>Streptosporangiales</taxon>
        <taxon>Nocardiopsidaceae</taxon>
        <taxon>Streptomonospora</taxon>
    </lineage>
</organism>
<keyword evidence="2" id="KW-0472">Membrane</keyword>
<evidence type="ECO:0000256" key="2">
    <source>
        <dbReference type="SAM" id="Phobius"/>
    </source>
</evidence>
<accession>A0ABV9SSR6</accession>
<protein>
    <recommendedName>
        <fullName evidence="5">DUF2637 domain-containing protein</fullName>
    </recommendedName>
</protein>
<evidence type="ECO:0000256" key="1">
    <source>
        <dbReference type="SAM" id="MobiDB-lite"/>
    </source>
</evidence>
<keyword evidence="2" id="KW-1133">Transmembrane helix</keyword>
<name>A0ABV9SSR6_9ACTN</name>
<dbReference type="RefSeq" id="WP_344143042.1">
    <property type="nucleotide sequence ID" value="NZ_BAAAQI010000006.1"/>
</dbReference>
<dbReference type="EMBL" id="JBHSIY010000028">
    <property type="protein sequence ID" value="MFC4869364.1"/>
    <property type="molecule type" value="Genomic_DNA"/>
</dbReference>